<dbReference type="AlphaFoldDB" id="A0A0V0H4N7"/>
<name>A0A0V0H4N7_SOLCH</name>
<evidence type="ECO:0000256" key="1">
    <source>
        <dbReference type="SAM" id="Phobius"/>
    </source>
</evidence>
<keyword evidence="1" id="KW-1133">Transmembrane helix</keyword>
<protein>
    <submittedName>
        <fullName evidence="2">Putative ovule protein</fullName>
    </submittedName>
</protein>
<feature type="transmembrane region" description="Helical" evidence="1">
    <location>
        <begin position="25"/>
        <end position="45"/>
    </location>
</feature>
<keyword evidence="1" id="KW-0472">Membrane</keyword>
<proteinExistence type="predicted"/>
<keyword evidence="1" id="KW-0812">Transmembrane</keyword>
<accession>A0A0V0H4N7</accession>
<sequence length="63" mass="6995">MPETKCLATNLPCDSLTRAKRSSDSLIVVITFLLANMFRVSIVLLQSILQMGFSRIELLLALV</sequence>
<evidence type="ECO:0000313" key="2">
    <source>
        <dbReference type="EMBL" id="JAP15358.1"/>
    </source>
</evidence>
<dbReference type="EMBL" id="GEDG01025284">
    <property type="protein sequence ID" value="JAP15358.1"/>
    <property type="molecule type" value="Transcribed_RNA"/>
</dbReference>
<reference evidence="2" key="1">
    <citation type="submission" date="2015-12" db="EMBL/GenBank/DDBJ databases">
        <title>Gene expression during late stages of embryo sac development: a critical building block for successful pollen-pistil interactions.</title>
        <authorList>
            <person name="Liu Y."/>
            <person name="Joly V."/>
            <person name="Sabar M."/>
            <person name="Matton D.P."/>
        </authorList>
    </citation>
    <scope>NUCLEOTIDE SEQUENCE</scope>
</reference>
<organism evidence="2">
    <name type="scientific">Solanum chacoense</name>
    <name type="common">Chaco potato</name>
    <dbReference type="NCBI Taxonomy" id="4108"/>
    <lineage>
        <taxon>Eukaryota</taxon>
        <taxon>Viridiplantae</taxon>
        <taxon>Streptophyta</taxon>
        <taxon>Embryophyta</taxon>
        <taxon>Tracheophyta</taxon>
        <taxon>Spermatophyta</taxon>
        <taxon>Magnoliopsida</taxon>
        <taxon>eudicotyledons</taxon>
        <taxon>Gunneridae</taxon>
        <taxon>Pentapetalae</taxon>
        <taxon>asterids</taxon>
        <taxon>lamiids</taxon>
        <taxon>Solanales</taxon>
        <taxon>Solanaceae</taxon>
        <taxon>Solanoideae</taxon>
        <taxon>Solaneae</taxon>
        <taxon>Solanum</taxon>
    </lineage>
</organism>